<dbReference type="GO" id="GO:0031145">
    <property type="term" value="P:anaphase-promoting complex-dependent catabolic process"/>
    <property type="evidence" value="ECO:0007669"/>
    <property type="project" value="TreeGrafter"/>
</dbReference>
<dbReference type="SUPFAM" id="SSF48452">
    <property type="entry name" value="TPR-like"/>
    <property type="match status" value="1"/>
</dbReference>
<feature type="signal peptide" evidence="2">
    <location>
        <begin position="1"/>
        <end position="21"/>
    </location>
</feature>
<accession>A0A841L5I1</accession>
<dbReference type="GO" id="GO:0016567">
    <property type="term" value="P:protein ubiquitination"/>
    <property type="evidence" value="ECO:0007669"/>
    <property type="project" value="TreeGrafter"/>
</dbReference>
<dbReference type="Gene3D" id="1.25.40.10">
    <property type="entry name" value="Tetratricopeptide repeat domain"/>
    <property type="match status" value="1"/>
</dbReference>
<comment type="caution">
    <text evidence="4">The sequence shown here is derived from an EMBL/GenBank/DDBJ whole genome shotgun (WGS) entry which is preliminary data.</text>
</comment>
<dbReference type="Pfam" id="PF13181">
    <property type="entry name" value="TPR_8"/>
    <property type="match status" value="1"/>
</dbReference>
<dbReference type="Proteomes" id="UP000579281">
    <property type="component" value="Unassembled WGS sequence"/>
</dbReference>
<dbReference type="GO" id="GO:0051301">
    <property type="term" value="P:cell division"/>
    <property type="evidence" value="ECO:0007669"/>
    <property type="project" value="TreeGrafter"/>
</dbReference>
<dbReference type="PANTHER" id="PTHR12558:SF13">
    <property type="entry name" value="CELL DIVISION CYCLE PROTEIN 27 HOMOLOG"/>
    <property type="match status" value="1"/>
</dbReference>
<feature type="chain" id="PRO_5038580321" evidence="2">
    <location>
        <begin position="22"/>
        <end position="564"/>
    </location>
</feature>
<dbReference type="SUPFAM" id="SSF55383">
    <property type="entry name" value="Copper amine oxidase, domain N"/>
    <property type="match status" value="1"/>
</dbReference>
<dbReference type="PANTHER" id="PTHR12558">
    <property type="entry name" value="CELL DIVISION CYCLE 16,23,27"/>
    <property type="match status" value="1"/>
</dbReference>
<evidence type="ECO:0000256" key="2">
    <source>
        <dbReference type="SAM" id="SignalP"/>
    </source>
</evidence>
<dbReference type="PROSITE" id="PS50005">
    <property type="entry name" value="TPR"/>
    <property type="match status" value="1"/>
</dbReference>
<feature type="repeat" description="TPR" evidence="1">
    <location>
        <begin position="507"/>
        <end position="540"/>
    </location>
</feature>
<proteinExistence type="predicted"/>
<reference evidence="4 5" key="1">
    <citation type="submission" date="2020-08" db="EMBL/GenBank/DDBJ databases">
        <title>Genomic Encyclopedia of Type Strains, Phase IV (KMG-IV): sequencing the most valuable type-strain genomes for metagenomic binning, comparative biology and taxonomic classification.</title>
        <authorList>
            <person name="Goeker M."/>
        </authorList>
    </citation>
    <scope>NUCLEOTIDE SEQUENCE [LARGE SCALE GENOMIC DNA]</scope>
    <source>
        <strain evidence="4 5">DSM 103526</strain>
    </source>
</reference>
<dbReference type="Pfam" id="PF07833">
    <property type="entry name" value="Cu_amine_oxidN1"/>
    <property type="match status" value="1"/>
</dbReference>
<evidence type="ECO:0000259" key="3">
    <source>
        <dbReference type="Pfam" id="PF07833"/>
    </source>
</evidence>
<dbReference type="RefSeq" id="WP_184312160.1">
    <property type="nucleotide sequence ID" value="NZ_JACHEN010000026.1"/>
</dbReference>
<dbReference type="GO" id="GO:0005737">
    <property type="term" value="C:cytoplasm"/>
    <property type="evidence" value="ECO:0007669"/>
    <property type="project" value="TreeGrafter"/>
</dbReference>
<dbReference type="Gene3D" id="3.30.457.10">
    <property type="entry name" value="Copper amine oxidase-like, N-terminal domain"/>
    <property type="match status" value="1"/>
</dbReference>
<organism evidence="4 5">
    <name type="scientific">Anaerosolibacter carboniphilus</name>
    <dbReference type="NCBI Taxonomy" id="1417629"/>
    <lineage>
        <taxon>Bacteria</taxon>
        <taxon>Bacillati</taxon>
        <taxon>Bacillota</taxon>
        <taxon>Clostridia</taxon>
        <taxon>Peptostreptococcales</taxon>
        <taxon>Thermotaleaceae</taxon>
        <taxon>Anaerosolibacter</taxon>
    </lineage>
</organism>
<evidence type="ECO:0000313" key="4">
    <source>
        <dbReference type="EMBL" id="MBB6217669.1"/>
    </source>
</evidence>
<dbReference type="InterPro" id="IPR012854">
    <property type="entry name" value="Cu_amine_oxidase-like_N"/>
</dbReference>
<name>A0A841L5I1_9FIRM</name>
<sequence>MKKKLVAMMTLIFMFSLFVPAYGEGATGSNISVQLNGQFLNLSESPIVIEGSTFVPIRDIAEALGASVQWKKDTKTIIVTEDTSSLSLTINTTNVILNKDGKISEITAQAPPFIKGDKTYVPLRLISEAFNALVDWDQEAKTVVIIDGDYFLEQLHTKAPIFYEFAMKKYATMNTGEVEALYNMYLKFTDLPYEEDIDLSAKADIKGQLSENSGALDALIHLQGMLGSDIDLKDYENISFNLKFDNENIYVKSSLFKKAEEYGYSIGDKWLSFDYDELDIPNVTSYQDLKDLQNQNQTLNLTALYKTGNINLNVNTFHEMNVIFESFIKLVDSDNFKLKQTKGSTKVYEYSLNKNDILGFIVSLSSLSDKEISFNLSELMELKEIESLFRFDLKSETTIQNDVLVGESLYLDMNFVNPQDGSSFSLKIDGNTNRRNVNGIQPPIQMPGKDEVISRSSYQYVDNNDLSTFTDSDTSDIENAFYSYYDEEYEDALEFIDEALAVDPTDDYAHYIKAMILVKLDRDQEAIQSLDKAIQLNPENIEYIKIDEAFDDIRNLEEFQKMLQ</sequence>
<evidence type="ECO:0000313" key="5">
    <source>
        <dbReference type="Proteomes" id="UP000579281"/>
    </source>
</evidence>
<keyword evidence="1" id="KW-0802">TPR repeat</keyword>
<evidence type="ECO:0000256" key="1">
    <source>
        <dbReference type="PROSITE-ProRule" id="PRU00339"/>
    </source>
</evidence>
<dbReference type="InterPro" id="IPR011990">
    <property type="entry name" value="TPR-like_helical_dom_sf"/>
</dbReference>
<protein>
    <submittedName>
        <fullName evidence="4">Tetratricopeptide (TPR) repeat protein</fullName>
    </submittedName>
</protein>
<dbReference type="SMART" id="SM00028">
    <property type="entry name" value="TPR"/>
    <property type="match status" value="2"/>
</dbReference>
<dbReference type="NCBIfam" id="NF047558">
    <property type="entry name" value="TPR_END_plus"/>
    <property type="match status" value="1"/>
</dbReference>
<feature type="domain" description="Copper amine oxidase-like N-terminal" evidence="3">
    <location>
        <begin position="35"/>
        <end position="145"/>
    </location>
</feature>
<dbReference type="AlphaFoldDB" id="A0A841L5I1"/>
<dbReference type="EMBL" id="JACHEN010000026">
    <property type="protein sequence ID" value="MBB6217669.1"/>
    <property type="molecule type" value="Genomic_DNA"/>
</dbReference>
<keyword evidence="5" id="KW-1185">Reference proteome</keyword>
<dbReference type="InterPro" id="IPR036582">
    <property type="entry name" value="Mao_N_sf"/>
</dbReference>
<keyword evidence="2" id="KW-0732">Signal</keyword>
<dbReference type="InterPro" id="IPR019734">
    <property type="entry name" value="TPR_rpt"/>
</dbReference>
<gene>
    <name evidence="4" type="ORF">HNQ80_003792</name>
</gene>